<dbReference type="PANTHER" id="PTHR12598:SF0">
    <property type="entry name" value="COPPER HOMEOSTASIS PROTEIN CUTC HOMOLOG"/>
    <property type="match status" value="1"/>
</dbReference>
<proteinExistence type="inferred from homology"/>
<evidence type="ECO:0000256" key="2">
    <source>
        <dbReference type="HAMAP-Rule" id="MF_00795"/>
    </source>
</evidence>
<dbReference type="EMBL" id="JQZV01000013">
    <property type="protein sequence ID" value="KGN92181.1"/>
    <property type="molecule type" value="Genomic_DNA"/>
</dbReference>
<comment type="similarity">
    <text evidence="1 2">Belongs to the CutC family.</text>
</comment>
<keyword evidence="4" id="KW-1185">Reference proteome</keyword>
<dbReference type="SUPFAM" id="SSF110395">
    <property type="entry name" value="CutC-like"/>
    <property type="match status" value="1"/>
</dbReference>
<evidence type="ECO:0000313" key="3">
    <source>
        <dbReference type="EMBL" id="KGN92181.1"/>
    </source>
</evidence>
<dbReference type="Gene3D" id="3.20.20.380">
    <property type="entry name" value="Copper homeostasis (CutC) domain"/>
    <property type="match status" value="1"/>
</dbReference>
<sequence>MILEICANSVASCIAAQEGGAQRIELCAGIPEGGTTPSYGMVKKAREAVSIGLNIIIRPRGGDFLYSPTEVEEMIEDIKILRTLGVDGFVFGALTPDGEVDKEVCKRLIEAAQGSPVTFHRAFDMAKDPKQALEDIIELGFDRILTSGCMPSALEGVSTIAMLVREAQDRIAIMAGCGVNASNVHEIVQMTGVKEVHGSFRSPIESKMRYRNSVVSMGGTVVVEEYSTPQTDAEKVKEIINIIS</sequence>
<comment type="caution">
    <text evidence="2">Once thought to be involved in copper homeostasis, experiments in E.coli have shown this is not the case.</text>
</comment>
<dbReference type="InterPro" id="IPR036822">
    <property type="entry name" value="CutC-like_dom_sf"/>
</dbReference>
<keyword evidence="2" id="KW-0963">Cytoplasm</keyword>
<organism evidence="3 4">
    <name type="scientific">Porphyromonas canoris</name>
    <dbReference type="NCBI Taxonomy" id="36875"/>
    <lineage>
        <taxon>Bacteria</taxon>
        <taxon>Pseudomonadati</taxon>
        <taxon>Bacteroidota</taxon>
        <taxon>Bacteroidia</taxon>
        <taxon>Bacteroidales</taxon>
        <taxon>Porphyromonadaceae</taxon>
        <taxon>Porphyromonas</taxon>
    </lineage>
</organism>
<dbReference type="Proteomes" id="UP000030101">
    <property type="component" value="Unassembled WGS sequence"/>
</dbReference>
<dbReference type="RefSeq" id="WP_036792266.1">
    <property type="nucleotide sequence ID" value="NZ_JQZV01000013.1"/>
</dbReference>
<gene>
    <name evidence="2" type="primary">cutC</name>
    <name evidence="3" type="ORF">HQ43_09165</name>
</gene>
<evidence type="ECO:0000256" key="1">
    <source>
        <dbReference type="ARBA" id="ARBA00007768"/>
    </source>
</evidence>
<reference evidence="3 4" key="1">
    <citation type="submission" date="2014-08" db="EMBL/GenBank/DDBJ databases">
        <title>Porphyromonas canoris strain:OH2762 Genome sequencing.</title>
        <authorList>
            <person name="Wallis C."/>
            <person name="Deusch O."/>
            <person name="O'Flynn C."/>
            <person name="Davis I."/>
            <person name="Jospin G."/>
            <person name="Darling A.E."/>
            <person name="Coil D.A."/>
            <person name="Alexiev A."/>
            <person name="Horsfall A."/>
            <person name="Kirkwood N."/>
            <person name="Harris S."/>
            <person name="Eisen J.A."/>
        </authorList>
    </citation>
    <scope>NUCLEOTIDE SEQUENCE [LARGE SCALE GENOMIC DNA]</scope>
    <source>
        <strain evidence="4">COT-108 OH2762</strain>
    </source>
</reference>
<comment type="subcellular location">
    <subcellularLocation>
        <location evidence="2">Cytoplasm</location>
    </subcellularLocation>
</comment>
<dbReference type="Pfam" id="PF03932">
    <property type="entry name" value="CutC"/>
    <property type="match status" value="1"/>
</dbReference>
<dbReference type="InterPro" id="IPR005627">
    <property type="entry name" value="CutC-like"/>
</dbReference>
<dbReference type="PANTHER" id="PTHR12598">
    <property type="entry name" value="COPPER HOMEOSTASIS PROTEIN CUTC"/>
    <property type="match status" value="1"/>
</dbReference>
<name>A0ABR4XL20_9PORP</name>
<comment type="caution">
    <text evidence="3">The sequence shown here is derived from an EMBL/GenBank/DDBJ whole genome shotgun (WGS) entry which is preliminary data.</text>
</comment>
<dbReference type="HAMAP" id="MF_00795">
    <property type="entry name" value="CutC"/>
    <property type="match status" value="1"/>
</dbReference>
<evidence type="ECO:0000313" key="4">
    <source>
        <dbReference type="Proteomes" id="UP000030101"/>
    </source>
</evidence>
<protein>
    <recommendedName>
        <fullName evidence="2">PF03932 family protein CutC</fullName>
    </recommendedName>
</protein>
<accession>A0ABR4XL20</accession>